<organism evidence="5 6">
    <name type="scientific">BD1-7 clade bacterium</name>
    <dbReference type="NCBI Taxonomy" id="2029982"/>
    <lineage>
        <taxon>Bacteria</taxon>
        <taxon>Pseudomonadati</taxon>
        <taxon>Pseudomonadota</taxon>
        <taxon>Gammaproteobacteria</taxon>
        <taxon>Cellvibrionales</taxon>
        <taxon>Spongiibacteraceae</taxon>
        <taxon>BD1-7 clade</taxon>
    </lineage>
</organism>
<dbReference type="EMBL" id="CACSIO010000003">
    <property type="protein sequence ID" value="CAA0094609.1"/>
    <property type="molecule type" value="Genomic_DNA"/>
</dbReference>
<dbReference type="AlphaFoldDB" id="A0A5S9PZJ2"/>
<dbReference type="SFLD" id="SFLDS00003">
    <property type="entry name" value="Haloacid_Dehalogenase"/>
    <property type="match status" value="1"/>
</dbReference>
<dbReference type="Gene3D" id="3.40.50.1000">
    <property type="entry name" value="HAD superfamily/HAD-like"/>
    <property type="match status" value="1"/>
</dbReference>
<dbReference type="SFLD" id="SFLDG01140">
    <property type="entry name" value="C2.B:_Phosphomannomutase_and_P"/>
    <property type="match status" value="1"/>
</dbReference>
<reference evidence="5 6" key="1">
    <citation type="submission" date="2019-11" db="EMBL/GenBank/DDBJ databases">
        <authorList>
            <person name="Holert J."/>
        </authorList>
    </citation>
    <scope>NUCLEOTIDE SEQUENCE [LARGE SCALE GENOMIC DNA]</scope>
    <source>
        <strain evidence="5">SB11_3</strain>
    </source>
</reference>
<dbReference type="InterPro" id="IPR006379">
    <property type="entry name" value="HAD-SF_hydro_IIB"/>
</dbReference>
<dbReference type="InterPro" id="IPR006381">
    <property type="entry name" value="HAD-SF-IIB-MPGP"/>
</dbReference>
<evidence type="ECO:0000256" key="1">
    <source>
        <dbReference type="ARBA" id="ARBA00022723"/>
    </source>
</evidence>
<dbReference type="Pfam" id="PF08282">
    <property type="entry name" value="Hydrolase_3"/>
    <property type="match status" value="2"/>
</dbReference>
<dbReference type="EC" id="3.1.3.70" evidence="5"/>
<keyword evidence="1" id="KW-0479">Metal-binding</keyword>
<evidence type="ECO:0000313" key="5">
    <source>
        <dbReference type="EMBL" id="CAA0109938.1"/>
    </source>
</evidence>
<keyword evidence="6" id="KW-1185">Reference proteome</keyword>
<gene>
    <name evidence="5" type="primary">gpgP_1</name>
    <name evidence="4" type="synonym">gpgP_2</name>
    <name evidence="5" type="ORF">OPDIPICF_01516</name>
    <name evidence="4" type="ORF">OPDIPICF_03985</name>
</gene>
<evidence type="ECO:0000256" key="3">
    <source>
        <dbReference type="ARBA" id="ARBA00022842"/>
    </source>
</evidence>
<dbReference type="SUPFAM" id="SSF56784">
    <property type="entry name" value="HAD-like"/>
    <property type="match status" value="1"/>
</dbReference>
<evidence type="ECO:0000256" key="2">
    <source>
        <dbReference type="ARBA" id="ARBA00022801"/>
    </source>
</evidence>
<dbReference type="PANTHER" id="PTHR10000:SF8">
    <property type="entry name" value="HAD SUPERFAMILY HYDROLASE-LIKE, TYPE 3"/>
    <property type="match status" value="1"/>
</dbReference>
<dbReference type="NCBIfam" id="TIGR01486">
    <property type="entry name" value="HAD-SF-IIB-MPGP"/>
    <property type="match status" value="1"/>
</dbReference>
<dbReference type="OrthoDB" id="193379at2"/>
<dbReference type="InterPro" id="IPR036412">
    <property type="entry name" value="HAD-like_sf"/>
</dbReference>
<dbReference type="Proteomes" id="UP000441399">
    <property type="component" value="Unassembled WGS sequence"/>
</dbReference>
<evidence type="ECO:0000313" key="6">
    <source>
        <dbReference type="Proteomes" id="UP000441399"/>
    </source>
</evidence>
<dbReference type="GO" id="GO:0005829">
    <property type="term" value="C:cytosol"/>
    <property type="evidence" value="ECO:0007669"/>
    <property type="project" value="TreeGrafter"/>
</dbReference>
<dbReference type="PANTHER" id="PTHR10000">
    <property type="entry name" value="PHOSPHOSERINE PHOSPHATASE"/>
    <property type="match status" value="1"/>
</dbReference>
<dbReference type="NCBIfam" id="TIGR01484">
    <property type="entry name" value="HAD-SF-IIB"/>
    <property type="match status" value="1"/>
</dbReference>
<dbReference type="SFLD" id="SFLDG01142">
    <property type="entry name" value="C2.B.2:_Mannosyl-3-phosphoglyc"/>
    <property type="match status" value="1"/>
</dbReference>
<keyword evidence="2 5" id="KW-0378">Hydrolase</keyword>
<dbReference type="InterPro" id="IPR023214">
    <property type="entry name" value="HAD_sf"/>
</dbReference>
<dbReference type="GO" id="GO:0000287">
    <property type="term" value="F:magnesium ion binding"/>
    <property type="evidence" value="ECO:0007669"/>
    <property type="project" value="TreeGrafter"/>
</dbReference>
<protein>
    <submittedName>
        <fullName evidence="5">Glucosyl-3-phosphoglycerate/mannosyl-3-phosphogly cerate phosphatase</fullName>
        <ecNumber evidence="5">3.1.3.70</ecNumber>
    </submittedName>
</protein>
<evidence type="ECO:0000313" key="4">
    <source>
        <dbReference type="EMBL" id="CAA0094609.1"/>
    </source>
</evidence>
<dbReference type="GO" id="GO:0050531">
    <property type="term" value="F:mannosyl-3-phosphoglycerate phosphatase activity"/>
    <property type="evidence" value="ECO:0007669"/>
    <property type="project" value="UniProtKB-EC"/>
</dbReference>
<name>A0A5S9PZJ2_9GAMM</name>
<dbReference type="GO" id="GO:0051479">
    <property type="term" value="P:mannosylglycerate biosynthetic process"/>
    <property type="evidence" value="ECO:0007669"/>
    <property type="project" value="InterPro"/>
</dbReference>
<dbReference type="EMBL" id="CACSIO010000012">
    <property type="protein sequence ID" value="CAA0109938.1"/>
    <property type="molecule type" value="Genomic_DNA"/>
</dbReference>
<sequence length="281" mass="31017">MNQKLLIFTDLDGSLLDHDTYSAEPALPLLHELQAQGHKIIPTTSKTESEVRHLKKSFDIKAPFVIENGAAVFLPADEFADFRDSLPVDGFYHQSFCEEASHWRRLIDSLATAFTGCFRRFSTFTTDEIMTATGLDKASAARAADRQYGEPVQWFGDEKAKIRFAAALINQGANVLEGGRFLHVSGKVSKGRALQWLEAAYSAREPETVFTTIAIGDSKNDVAMLEAADYALVIKSPVHPPPEIKREDSVFYSTLCGPAGWAEGMQSIITTIKDEAARETI</sequence>
<dbReference type="Gene3D" id="3.30.980.20">
    <property type="entry name" value="Putative mannosyl-3-phosphoglycerate phosphatase, domain 2"/>
    <property type="match status" value="1"/>
</dbReference>
<keyword evidence="3" id="KW-0460">Magnesium</keyword>
<accession>A0A5S9PZJ2</accession>
<proteinExistence type="predicted"/>